<feature type="signal peptide" evidence="2">
    <location>
        <begin position="1"/>
        <end position="19"/>
    </location>
</feature>
<dbReference type="InterPro" id="IPR011230">
    <property type="entry name" value="PAP14/16/28/29"/>
</dbReference>
<feature type="region of interest" description="Disordered" evidence="1">
    <location>
        <begin position="432"/>
        <end position="455"/>
    </location>
</feature>
<dbReference type="EMBL" id="JABFUD020000011">
    <property type="protein sequence ID" value="KAI5073501.1"/>
    <property type="molecule type" value="Genomic_DNA"/>
</dbReference>
<dbReference type="OrthoDB" id="783096at2759"/>
<accession>A0A9D4UTF7</accession>
<dbReference type="Proteomes" id="UP000886520">
    <property type="component" value="Chromosome 11"/>
</dbReference>
<dbReference type="InterPro" id="IPR029052">
    <property type="entry name" value="Metallo-depent_PP-like"/>
</dbReference>
<evidence type="ECO:0000313" key="4">
    <source>
        <dbReference type="EMBL" id="KAI5073501.1"/>
    </source>
</evidence>
<evidence type="ECO:0000256" key="1">
    <source>
        <dbReference type="SAM" id="MobiDB-lite"/>
    </source>
</evidence>
<dbReference type="GO" id="GO:0005737">
    <property type="term" value="C:cytoplasm"/>
    <property type="evidence" value="ECO:0007669"/>
    <property type="project" value="TreeGrafter"/>
</dbReference>
<dbReference type="AlphaFoldDB" id="A0A9D4UTF7"/>
<dbReference type="GO" id="GO:0016788">
    <property type="term" value="F:hydrolase activity, acting on ester bonds"/>
    <property type="evidence" value="ECO:0007669"/>
    <property type="project" value="TreeGrafter"/>
</dbReference>
<feature type="domain" description="Calcineurin-like phosphoesterase" evidence="3">
    <location>
        <begin position="34"/>
        <end position="303"/>
    </location>
</feature>
<comment type="caution">
    <text evidence="4">The sequence shown here is derived from an EMBL/GenBank/DDBJ whole genome shotgun (WGS) entry which is preliminary data.</text>
</comment>
<dbReference type="Pfam" id="PF00149">
    <property type="entry name" value="Metallophos"/>
    <property type="match status" value="1"/>
</dbReference>
<evidence type="ECO:0000259" key="3">
    <source>
        <dbReference type="Pfam" id="PF00149"/>
    </source>
</evidence>
<feature type="chain" id="PRO_5039380690" description="Calcineurin-like phosphoesterase domain-containing protein" evidence="2">
    <location>
        <begin position="20"/>
        <end position="455"/>
    </location>
</feature>
<keyword evidence="5" id="KW-1185">Reference proteome</keyword>
<dbReference type="PIRSF" id="PIRSF030250">
    <property type="entry name" value="Ptase_At2g46880"/>
    <property type="match status" value="1"/>
</dbReference>
<keyword evidence="2" id="KW-0732">Signal</keyword>
<gene>
    <name evidence="4" type="ORF">GOP47_0011514</name>
</gene>
<organism evidence="4 5">
    <name type="scientific">Adiantum capillus-veneris</name>
    <name type="common">Maidenhair fern</name>
    <dbReference type="NCBI Taxonomy" id="13818"/>
    <lineage>
        <taxon>Eukaryota</taxon>
        <taxon>Viridiplantae</taxon>
        <taxon>Streptophyta</taxon>
        <taxon>Embryophyta</taxon>
        <taxon>Tracheophyta</taxon>
        <taxon>Polypodiopsida</taxon>
        <taxon>Polypodiidae</taxon>
        <taxon>Polypodiales</taxon>
        <taxon>Pteridineae</taxon>
        <taxon>Pteridaceae</taxon>
        <taxon>Vittarioideae</taxon>
        <taxon>Adiantum</taxon>
    </lineage>
</organism>
<dbReference type="SUPFAM" id="SSF56300">
    <property type="entry name" value="Metallo-dependent phosphatases"/>
    <property type="match status" value="1"/>
</dbReference>
<evidence type="ECO:0000256" key="2">
    <source>
        <dbReference type="SAM" id="SignalP"/>
    </source>
</evidence>
<evidence type="ECO:0000313" key="5">
    <source>
        <dbReference type="Proteomes" id="UP000886520"/>
    </source>
</evidence>
<protein>
    <recommendedName>
        <fullName evidence="3">Calcineurin-like phosphoesterase domain-containing protein</fullName>
    </recommendedName>
</protein>
<dbReference type="Gene3D" id="3.60.21.10">
    <property type="match status" value="1"/>
</dbReference>
<dbReference type="CDD" id="cd07383">
    <property type="entry name" value="MPP_Dcr2"/>
    <property type="match status" value="1"/>
</dbReference>
<dbReference type="PANTHER" id="PTHR32440">
    <property type="entry name" value="PHOSPHATASE DCR2-RELATED-RELATED"/>
    <property type="match status" value="1"/>
</dbReference>
<dbReference type="InterPro" id="IPR004843">
    <property type="entry name" value="Calcineurin-like_PHP"/>
</dbReference>
<dbReference type="PANTHER" id="PTHR32440:SF0">
    <property type="entry name" value="PHOSPHATASE DCR2-RELATED"/>
    <property type="match status" value="1"/>
</dbReference>
<sequence>MGPLCFWGILYILLVGAYSLPQSIQLRVKPDGHFKILQIADMHYANGASTKCKDVLSKEYGSCSDLNTTAFIERLIAAEKPDLIVFSGDNIFGQDTSDPRGSMNAAFAPAVKAGIPWAAILGNHDQESSISRFQVMEHIASMEHTLSQVYPSTKSIIANAEDVDNMTEVDGFGNYHLSVRGAMGSPLENRSVLNLYLLDSGDYSKHPKVHGYGWIQESQKKWFKELSSQLKDDFYKEPIAHNFTTPPALVYFHIPLVEARHVKCSITGSKQESIGCAQVNSGFLQTMREAGNPHIVFNGHDHVNDFCGDLSENVKMCYGGGVGYHAYGKAGWSRRARVVDVSLHKNRSSETVGGRNNAPMRTMSKASTMQHTEWREVDQIVTWKRLDDQTPTSLPTIDYEVLWSRLPLPSKSHYEGWSWMSVMAMIEEQPPLQSSTHTHTHDTVPDSQVCNELVS</sequence>
<name>A0A9D4UTF7_ADICA</name>
<feature type="region of interest" description="Disordered" evidence="1">
    <location>
        <begin position="346"/>
        <end position="371"/>
    </location>
</feature>
<reference evidence="4" key="1">
    <citation type="submission" date="2021-01" db="EMBL/GenBank/DDBJ databases">
        <title>Adiantum capillus-veneris genome.</title>
        <authorList>
            <person name="Fang Y."/>
            <person name="Liao Q."/>
        </authorList>
    </citation>
    <scope>NUCLEOTIDE SEQUENCE</scope>
    <source>
        <strain evidence="4">H3</strain>
        <tissue evidence="4">Leaf</tissue>
    </source>
</reference>
<feature type="compositionally biased region" description="Polar residues" evidence="1">
    <location>
        <begin position="445"/>
        <end position="455"/>
    </location>
</feature>
<proteinExistence type="predicted"/>